<dbReference type="InterPro" id="IPR057727">
    <property type="entry name" value="WCX_dom"/>
</dbReference>
<dbReference type="Pfam" id="PF08279">
    <property type="entry name" value="HTH_11"/>
    <property type="match status" value="1"/>
</dbReference>
<gene>
    <name evidence="4" type="ORF">FHS16_002398</name>
</gene>
<sequence>MRAGRLIAIVLLMQNNGKLTSKALAERLEVSERTIIRDMESLCEAGVPVYAERGLHGGWVLDGGYRTQLTGMHPDELISVLVASSTSLLGDLGISQQYEAAVQKLLAAAPDAVSRGAALVRQKIHIDGAGWHQLEESQPFLPLVQEAVWEERLLHIRYQRGEGVTERTIRPLGLVAKRNIWYVVGEAAGERKTYRISKLHGAEMLEERFERPEGFDLAGYWEQSIGAFKQSLPKYPAVIALSDPSVLARLAKERYVTITETSLAGEPAGWLSAHVQFQGEQSAEEIILSYGSRMRVIWPDELRERVTKELHAALDAYTVHETLRITD</sequence>
<dbReference type="GO" id="GO:0003677">
    <property type="term" value="F:DNA binding"/>
    <property type="evidence" value="ECO:0007669"/>
    <property type="project" value="UniProtKB-KW"/>
</dbReference>
<dbReference type="Pfam" id="PF13280">
    <property type="entry name" value="WYL"/>
    <property type="match status" value="1"/>
</dbReference>
<evidence type="ECO:0000259" key="3">
    <source>
        <dbReference type="PROSITE" id="PS51000"/>
    </source>
</evidence>
<dbReference type="InterPro" id="IPR036390">
    <property type="entry name" value="WH_DNA-bd_sf"/>
</dbReference>
<evidence type="ECO:0000256" key="1">
    <source>
        <dbReference type="ARBA" id="ARBA00023015"/>
    </source>
</evidence>
<dbReference type="PROSITE" id="PS51000">
    <property type="entry name" value="HTH_DEOR_2"/>
    <property type="match status" value="1"/>
</dbReference>
<dbReference type="InterPro" id="IPR013196">
    <property type="entry name" value="HTH_11"/>
</dbReference>
<dbReference type="PROSITE" id="PS52050">
    <property type="entry name" value="WYL"/>
    <property type="match status" value="1"/>
</dbReference>
<dbReference type="AlphaFoldDB" id="A0A7W5GAH6"/>
<dbReference type="InterPro" id="IPR001034">
    <property type="entry name" value="DeoR_HTH"/>
</dbReference>
<feature type="domain" description="HTH deoR-type" evidence="3">
    <location>
        <begin position="2"/>
        <end position="61"/>
    </location>
</feature>
<dbReference type="Pfam" id="PF25583">
    <property type="entry name" value="WCX"/>
    <property type="match status" value="1"/>
</dbReference>
<name>A0A7W5GAH6_9BACL</name>
<dbReference type="InterPro" id="IPR051534">
    <property type="entry name" value="CBASS_pafABC_assoc_protein"/>
</dbReference>
<comment type="caution">
    <text evidence="4">The sequence shown here is derived from an EMBL/GenBank/DDBJ whole genome shotgun (WGS) entry which is preliminary data.</text>
</comment>
<dbReference type="Gene3D" id="1.10.10.10">
    <property type="entry name" value="Winged helix-like DNA-binding domain superfamily/Winged helix DNA-binding domain"/>
    <property type="match status" value="1"/>
</dbReference>
<organism evidence="4 5">
    <name type="scientific">Paenibacillus endophyticus</name>
    <dbReference type="NCBI Taxonomy" id="1294268"/>
    <lineage>
        <taxon>Bacteria</taxon>
        <taxon>Bacillati</taxon>
        <taxon>Bacillota</taxon>
        <taxon>Bacilli</taxon>
        <taxon>Bacillales</taxon>
        <taxon>Paenibacillaceae</taxon>
        <taxon>Paenibacillus</taxon>
    </lineage>
</organism>
<dbReference type="Proteomes" id="UP000518605">
    <property type="component" value="Unassembled WGS sequence"/>
</dbReference>
<dbReference type="SUPFAM" id="SSF46785">
    <property type="entry name" value="Winged helix' DNA-binding domain"/>
    <property type="match status" value="1"/>
</dbReference>
<dbReference type="GO" id="GO:0003700">
    <property type="term" value="F:DNA-binding transcription factor activity"/>
    <property type="evidence" value="ECO:0007669"/>
    <property type="project" value="InterPro"/>
</dbReference>
<dbReference type="RefSeq" id="WP_183562222.1">
    <property type="nucleotide sequence ID" value="NZ_CBCSLB010000005.1"/>
</dbReference>
<evidence type="ECO:0000313" key="4">
    <source>
        <dbReference type="EMBL" id="MBB3152348.1"/>
    </source>
</evidence>
<dbReference type="EMBL" id="JACHXW010000006">
    <property type="protein sequence ID" value="MBB3152348.1"/>
    <property type="molecule type" value="Genomic_DNA"/>
</dbReference>
<dbReference type="PIRSF" id="PIRSF016838">
    <property type="entry name" value="PafC"/>
    <property type="match status" value="1"/>
</dbReference>
<proteinExistence type="predicted"/>
<dbReference type="InterPro" id="IPR026881">
    <property type="entry name" value="WYL_dom"/>
</dbReference>
<reference evidence="4 5" key="1">
    <citation type="submission" date="2020-08" db="EMBL/GenBank/DDBJ databases">
        <title>Genomic Encyclopedia of Type Strains, Phase III (KMG-III): the genomes of soil and plant-associated and newly described type strains.</title>
        <authorList>
            <person name="Whitman W."/>
        </authorList>
    </citation>
    <scope>NUCLEOTIDE SEQUENCE [LARGE SCALE GENOMIC DNA]</scope>
    <source>
        <strain evidence="4 5">CECT 8234</strain>
    </source>
</reference>
<keyword evidence="1" id="KW-0805">Transcription regulation</keyword>
<evidence type="ECO:0000256" key="2">
    <source>
        <dbReference type="ARBA" id="ARBA00023163"/>
    </source>
</evidence>
<dbReference type="InterPro" id="IPR028349">
    <property type="entry name" value="PafC-like"/>
</dbReference>
<dbReference type="PANTHER" id="PTHR34580:SF1">
    <property type="entry name" value="PROTEIN PAFC"/>
    <property type="match status" value="1"/>
</dbReference>
<dbReference type="InterPro" id="IPR036388">
    <property type="entry name" value="WH-like_DNA-bd_sf"/>
</dbReference>
<keyword evidence="5" id="KW-1185">Reference proteome</keyword>
<protein>
    <submittedName>
        <fullName evidence="4">Putative DNA-binding transcriptional regulator YafY</fullName>
    </submittedName>
</protein>
<keyword evidence="4" id="KW-0238">DNA-binding</keyword>
<evidence type="ECO:0000313" key="5">
    <source>
        <dbReference type="Proteomes" id="UP000518605"/>
    </source>
</evidence>
<keyword evidence="2" id="KW-0804">Transcription</keyword>
<dbReference type="PANTHER" id="PTHR34580">
    <property type="match status" value="1"/>
</dbReference>
<accession>A0A7W5GAH6</accession>